<dbReference type="RefSeq" id="WP_306728438.1">
    <property type="nucleotide sequence ID" value="NZ_JAVDDT010000005.1"/>
</dbReference>
<evidence type="ECO:0000259" key="1">
    <source>
        <dbReference type="Pfam" id="PF10005"/>
    </source>
</evidence>
<protein>
    <submittedName>
        <fullName evidence="2">Zinc-binding peptidase</fullName>
    </submittedName>
</protein>
<sequence length="349" mass="40446">MNTFRCTCGNTLYFENNQCLACGSRLGFLPEHLSQAALEDLGNGRWRARSPDGDLGVYRRCHNDIEHNVCNWMVPDEQEEIFCQACRLNRVIPNLKIAGNHAKWLNVEQQKRRLIYDLLRLGLPFQGKQDNHDTGLAFAFMEDEQSTGEFVDTNWSGGKVFTGHANGLITINILEADDVAREAMRQQMNEASRTLLGHFRHEIGHYFWDRLIRDGQRLTSFRSLFGDERLDYQQALESHYQQGPPADWQNNFISAYAASHPWEDWAECWGHYLQIRDALETAWALGLVRDRPRDFSHLIRIWNRVSASINLMNRSLGLRDAYPYTLTDPVLDKMVYIHDLITIEGKRES</sequence>
<dbReference type="EMBL" id="JAVDDT010000005">
    <property type="protein sequence ID" value="MDQ2069938.1"/>
    <property type="molecule type" value="Genomic_DNA"/>
</dbReference>
<organism evidence="2 3">
    <name type="scientific">Natronospira bacteriovora</name>
    <dbReference type="NCBI Taxonomy" id="3069753"/>
    <lineage>
        <taxon>Bacteria</taxon>
        <taxon>Pseudomonadati</taxon>
        <taxon>Pseudomonadota</taxon>
        <taxon>Gammaproteobacteria</taxon>
        <taxon>Natronospirales</taxon>
        <taxon>Natronospiraceae</taxon>
        <taxon>Natronospira</taxon>
    </lineage>
</organism>
<dbReference type="Gene3D" id="3.40.390.70">
    <property type="match status" value="1"/>
</dbReference>
<reference evidence="2 3" key="1">
    <citation type="submission" date="2023-08" db="EMBL/GenBank/DDBJ databases">
        <title>Whole-genome sequencing of halo(alkali)philic microorganisms from hypersaline lakes.</title>
        <authorList>
            <person name="Sorokin D.Y."/>
            <person name="Abbas B."/>
            <person name="Merkel A.Y."/>
        </authorList>
    </citation>
    <scope>NUCLEOTIDE SEQUENCE [LARGE SCALE GENOMIC DNA]</scope>
    <source>
        <strain evidence="2 3">AB-CW4</strain>
    </source>
</reference>
<dbReference type="Proteomes" id="UP001239019">
    <property type="component" value="Unassembled WGS sequence"/>
</dbReference>
<dbReference type="PIRSF" id="PIRSF012641">
    <property type="entry name" value="UCP012641"/>
    <property type="match status" value="1"/>
</dbReference>
<dbReference type="Pfam" id="PF15887">
    <property type="entry name" value="Peptidase_Mx"/>
    <property type="match status" value="1"/>
</dbReference>
<dbReference type="InterPro" id="IPR011201">
    <property type="entry name" value="Zinc-ribbon_6_bact"/>
</dbReference>
<proteinExistence type="predicted"/>
<accession>A0ABU0W7P5</accession>
<evidence type="ECO:0000313" key="2">
    <source>
        <dbReference type="EMBL" id="MDQ2069938.1"/>
    </source>
</evidence>
<dbReference type="InterPro" id="IPR031321">
    <property type="entry name" value="UCP012641"/>
</dbReference>
<dbReference type="Pfam" id="PF10005">
    <property type="entry name" value="Zn_ribbon_DZR_6"/>
    <property type="match status" value="1"/>
</dbReference>
<name>A0ABU0W7P5_9GAMM</name>
<evidence type="ECO:0000313" key="3">
    <source>
        <dbReference type="Proteomes" id="UP001239019"/>
    </source>
</evidence>
<comment type="caution">
    <text evidence="2">The sequence shown here is derived from an EMBL/GenBank/DDBJ whole genome shotgun (WGS) entry which is preliminary data.</text>
</comment>
<feature type="domain" description="Zinc-ribbon" evidence="1">
    <location>
        <begin position="4"/>
        <end position="96"/>
    </location>
</feature>
<gene>
    <name evidence="2" type="ORF">RBH19_08635</name>
</gene>
<keyword evidence="3" id="KW-1185">Reference proteome</keyword>